<evidence type="ECO:0000256" key="19">
    <source>
        <dbReference type="ARBA" id="ARBA00047808"/>
    </source>
</evidence>
<evidence type="ECO:0000256" key="4">
    <source>
        <dbReference type="ARBA" id="ARBA00005150"/>
    </source>
</evidence>
<evidence type="ECO:0000256" key="14">
    <source>
        <dbReference type="ARBA" id="ARBA00022909"/>
    </source>
</evidence>
<dbReference type="InterPro" id="IPR018109">
    <property type="entry name" value="Folylpolyglutamate_synth_CS"/>
</dbReference>
<evidence type="ECO:0000256" key="5">
    <source>
        <dbReference type="ARBA" id="ARBA00008276"/>
    </source>
</evidence>
<comment type="catalytic activity">
    <reaction evidence="18">
        <text>(6S)-5,6,7,8-tetrahydrofolyl-(gamma-L-Glu)(n) + L-glutamate + ATP = (6S)-5,6,7,8-tetrahydrofolyl-(gamma-L-Glu)(n+1) + ADP + phosphate + H(+)</text>
        <dbReference type="Rhea" id="RHEA:10580"/>
        <dbReference type="Rhea" id="RHEA-COMP:14738"/>
        <dbReference type="Rhea" id="RHEA-COMP:14740"/>
        <dbReference type="ChEBI" id="CHEBI:15378"/>
        <dbReference type="ChEBI" id="CHEBI:29985"/>
        <dbReference type="ChEBI" id="CHEBI:30616"/>
        <dbReference type="ChEBI" id="CHEBI:43474"/>
        <dbReference type="ChEBI" id="CHEBI:141005"/>
        <dbReference type="ChEBI" id="CHEBI:456216"/>
        <dbReference type="EC" id="6.3.2.17"/>
    </reaction>
</comment>
<protein>
    <recommendedName>
        <fullName evidence="8">Dihydrofolate synthase/folylpolyglutamate synthase</fullName>
        <ecNumber evidence="6">6.3.2.12</ecNumber>
        <ecNumber evidence="7">6.3.2.17</ecNumber>
    </recommendedName>
    <alternativeName>
        <fullName evidence="17">Folylpoly-gamma-glutamate synthetase-dihydrofolate synthetase</fullName>
    </alternativeName>
    <alternativeName>
        <fullName evidence="15">Folylpolyglutamate synthetase</fullName>
    </alternativeName>
    <alternativeName>
        <fullName evidence="16">Tetrahydrofolylpolyglutamate synthase</fullName>
    </alternativeName>
</protein>
<evidence type="ECO:0000256" key="12">
    <source>
        <dbReference type="ARBA" id="ARBA00022840"/>
    </source>
</evidence>
<reference evidence="25" key="1">
    <citation type="submission" date="2022-10" db="EMBL/GenBank/DDBJ databases">
        <authorList>
            <person name="Yu W.X."/>
        </authorList>
    </citation>
    <scope>NUCLEOTIDE SEQUENCE</scope>
    <source>
        <strain evidence="25">D04</strain>
    </source>
</reference>
<dbReference type="GO" id="GO:0005737">
    <property type="term" value="C:cytoplasm"/>
    <property type="evidence" value="ECO:0007669"/>
    <property type="project" value="TreeGrafter"/>
</dbReference>
<dbReference type="RefSeq" id="WP_301202298.1">
    <property type="nucleotide sequence ID" value="NZ_JAPDPI010000063.1"/>
</dbReference>
<dbReference type="InterPro" id="IPR001645">
    <property type="entry name" value="Folylpolyglutamate_synth"/>
</dbReference>
<dbReference type="PIRSF" id="PIRSF001563">
    <property type="entry name" value="Folylpolyglu_synth"/>
    <property type="match status" value="1"/>
</dbReference>
<comment type="catalytic activity">
    <reaction evidence="19">
        <text>10-formyltetrahydrofolyl-(gamma-L-Glu)(n) + L-glutamate + ATP = 10-formyltetrahydrofolyl-(gamma-L-Glu)(n+1) + ADP + phosphate + H(+)</text>
        <dbReference type="Rhea" id="RHEA:51904"/>
        <dbReference type="Rhea" id="RHEA-COMP:13088"/>
        <dbReference type="Rhea" id="RHEA-COMP:14300"/>
        <dbReference type="ChEBI" id="CHEBI:15378"/>
        <dbReference type="ChEBI" id="CHEBI:29985"/>
        <dbReference type="ChEBI" id="CHEBI:30616"/>
        <dbReference type="ChEBI" id="CHEBI:43474"/>
        <dbReference type="ChEBI" id="CHEBI:134413"/>
        <dbReference type="ChEBI" id="CHEBI:456216"/>
        <dbReference type="EC" id="6.3.2.17"/>
    </reaction>
</comment>
<keyword evidence="13" id="KW-0460">Magnesium</keyword>
<evidence type="ECO:0000256" key="21">
    <source>
        <dbReference type="ARBA" id="ARBA00049161"/>
    </source>
</evidence>
<comment type="catalytic activity">
    <reaction evidence="21">
        <text>7,8-dihydropteroate + L-glutamate + ATP = 7,8-dihydrofolate + ADP + phosphate + H(+)</text>
        <dbReference type="Rhea" id="RHEA:23584"/>
        <dbReference type="ChEBI" id="CHEBI:15378"/>
        <dbReference type="ChEBI" id="CHEBI:17839"/>
        <dbReference type="ChEBI" id="CHEBI:29985"/>
        <dbReference type="ChEBI" id="CHEBI:30616"/>
        <dbReference type="ChEBI" id="CHEBI:43474"/>
        <dbReference type="ChEBI" id="CHEBI:57451"/>
        <dbReference type="ChEBI" id="CHEBI:456216"/>
        <dbReference type="EC" id="6.3.2.12"/>
    </reaction>
</comment>
<evidence type="ECO:0000256" key="2">
    <source>
        <dbReference type="ARBA" id="ARBA00002714"/>
    </source>
</evidence>
<evidence type="ECO:0000256" key="22">
    <source>
        <dbReference type="PIRNR" id="PIRNR001563"/>
    </source>
</evidence>
<comment type="cofactor">
    <cofactor evidence="1">
        <name>Mg(2+)</name>
        <dbReference type="ChEBI" id="CHEBI:18420"/>
    </cofactor>
</comment>
<evidence type="ECO:0000256" key="20">
    <source>
        <dbReference type="ARBA" id="ARBA00049035"/>
    </source>
</evidence>
<dbReference type="GO" id="GO:0005524">
    <property type="term" value="F:ATP binding"/>
    <property type="evidence" value="ECO:0007669"/>
    <property type="project" value="UniProtKB-KW"/>
</dbReference>
<dbReference type="Pfam" id="PF08245">
    <property type="entry name" value="Mur_ligase_M"/>
    <property type="match status" value="1"/>
</dbReference>
<evidence type="ECO:0000313" key="25">
    <source>
        <dbReference type="EMBL" id="MCW3807825.1"/>
    </source>
</evidence>
<dbReference type="GO" id="GO:0046872">
    <property type="term" value="F:metal ion binding"/>
    <property type="evidence" value="ECO:0007669"/>
    <property type="project" value="UniProtKB-KW"/>
</dbReference>
<dbReference type="GO" id="GO:0046656">
    <property type="term" value="P:folic acid biosynthetic process"/>
    <property type="evidence" value="ECO:0007669"/>
    <property type="project" value="UniProtKB-KW"/>
</dbReference>
<evidence type="ECO:0000256" key="9">
    <source>
        <dbReference type="ARBA" id="ARBA00022598"/>
    </source>
</evidence>
<evidence type="ECO:0000256" key="6">
    <source>
        <dbReference type="ARBA" id="ARBA00013023"/>
    </source>
</evidence>
<comment type="function">
    <text evidence="2">Functions in two distinct reactions of the de novo folate biosynthetic pathway. Catalyzes the addition of a glutamate residue to dihydropteroate (7,8-dihydropteroate or H2Pte) to form dihydrofolate (7,8-dihydrofolate monoglutamate or H2Pte-Glu). Also catalyzes successive additions of L-glutamate to tetrahydrofolate or 10-formyltetrahydrofolate or 5,10-methylenetetrahydrofolate, leading to folylpolyglutamate derivatives.</text>
</comment>
<evidence type="ECO:0000256" key="18">
    <source>
        <dbReference type="ARBA" id="ARBA00047493"/>
    </source>
</evidence>
<evidence type="ECO:0000256" key="3">
    <source>
        <dbReference type="ARBA" id="ARBA00004799"/>
    </source>
</evidence>
<comment type="similarity">
    <text evidence="5 22">Belongs to the folylpolyglutamate synthase family.</text>
</comment>
<evidence type="ECO:0000256" key="11">
    <source>
        <dbReference type="ARBA" id="ARBA00022741"/>
    </source>
</evidence>
<evidence type="ECO:0000256" key="17">
    <source>
        <dbReference type="ARBA" id="ARBA00032510"/>
    </source>
</evidence>
<dbReference type="PROSITE" id="PS01011">
    <property type="entry name" value="FOLYLPOLYGLU_SYNT_1"/>
    <property type="match status" value="1"/>
</dbReference>
<dbReference type="SUPFAM" id="SSF53244">
    <property type="entry name" value="MurD-like peptide ligases, peptide-binding domain"/>
    <property type="match status" value="1"/>
</dbReference>
<evidence type="ECO:0000313" key="26">
    <source>
        <dbReference type="Proteomes" id="UP001207408"/>
    </source>
</evidence>
<feature type="domain" description="Mur ligase C-terminal" evidence="23">
    <location>
        <begin position="304"/>
        <end position="421"/>
    </location>
</feature>
<evidence type="ECO:0000256" key="10">
    <source>
        <dbReference type="ARBA" id="ARBA00022723"/>
    </source>
</evidence>
<dbReference type="EMBL" id="JAPDPI010000063">
    <property type="protein sequence ID" value="MCW3807825.1"/>
    <property type="molecule type" value="Genomic_DNA"/>
</dbReference>
<keyword evidence="26" id="KW-1185">Reference proteome</keyword>
<comment type="pathway">
    <text evidence="4">Cofactor biosynthesis; tetrahydrofolylpolyglutamate biosynthesis.</text>
</comment>
<comment type="catalytic activity">
    <reaction evidence="20">
        <text>(6R)-5,10-methylenetetrahydrofolyl-(gamma-L-Glu)(n) + L-glutamate + ATP = (6R)-5,10-methylenetetrahydrofolyl-(gamma-L-Glu)(n+1) + ADP + phosphate + H(+)</text>
        <dbReference type="Rhea" id="RHEA:51912"/>
        <dbReference type="Rhea" id="RHEA-COMP:13257"/>
        <dbReference type="Rhea" id="RHEA-COMP:13258"/>
        <dbReference type="ChEBI" id="CHEBI:15378"/>
        <dbReference type="ChEBI" id="CHEBI:29985"/>
        <dbReference type="ChEBI" id="CHEBI:30616"/>
        <dbReference type="ChEBI" id="CHEBI:43474"/>
        <dbReference type="ChEBI" id="CHEBI:136572"/>
        <dbReference type="ChEBI" id="CHEBI:456216"/>
        <dbReference type="EC" id="6.3.2.17"/>
    </reaction>
</comment>
<dbReference type="InterPro" id="IPR036565">
    <property type="entry name" value="Mur-like_cat_sf"/>
</dbReference>
<keyword evidence="10" id="KW-0479">Metal-binding</keyword>
<dbReference type="InterPro" id="IPR004101">
    <property type="entry name" value="Mur_ligase_C"/>
</dbReference>
<dbReference type="PROSITE" id="PS01012">
    <property type="entry name" value="FOLYLPOLYGLU_SYNT_2"/>
    <property type="match status" value="1"/>
</dbReference>
<dbReference type="InterPro" id="IPR036615">
    <property type="entry name" value="Mur_ligase_C_dom_sf"/>
</dbReference>
<evidence type="ECO:0000259" key="23">
    <source>
        <dbReference type="Pfam" id="PF02875"/>
    </source>
</evidence>
<keyword evidence="12 22" id="KW-0067">ATP-binding</keyword>
<evidence type="ECO:0000256" key="1">
    <source>
        <dbReference type="ARBA" id="ARBA00001946"/>
    </source>
</evidence>
<dbReference type="Gene3D" id="3.40.1190.10">
    <property type="entry name" value="Mur-like, catalytic domain"/>
    <property type="match status" value="1"/>
</dbReference>
<keyword evidence="11 22" id="KW-0547">Nucleotide-binding</keyword>
<sequence>MEYQEVLDFMFSQLPMYQRTGKAAYKANLDNTLKLDAHFNHPHQKYKTIHVAGTNGKGSVSHCLASVLQTAGLKVGLYTSPHLKDFRERIKVNGACIPEKEVIDFIADNKNLIEETKPSFFEMTVAMAFDYFAKAQVDIAVIEVGLGGRLDSTNIISPICSVITNIGFDHTALLGNSIDLIAKEKGGIIKPNTPVVIGEYTNITKPIFTSIAQNNNAPISFAQDIYNIPLAMRGVDARQIFQIYKNDKLIIEDLKLDLLGFYQKKNIKTVLATIDVLQQLGYQITEEIIFQGLHDVVGRTGLLGRWQILDHNPAVICDTGHNVDGIKYLVEQIKNTAYKKLHMIWGMVNDKDISSVLQLLPTDATYYFVRPNIPRGLEAETLQKEAKNYNLHGKCYPSISEAIKNAKKFSTPNDLIFIGGSTFVVADAI</sequence>
<accession>A0AAE3MI59</accession>
<dbReference type="Gene3D" id="3.90.190.20">
    <property type="entry name" value="Mur ligase, C-terminal domain"/>
    <property type="match status" value="1"/>
</dbReference>
<dbReference type="EC" id="6.3.2.17" evidence="7"/>
<dbReference type="Proteomes" id="UP001207408">
    <property type="component" value="Unassembled WGS sequence"/>
</dbReference>
<name>A0AAE3MI59_9BACT</name>
<evidence type="ECO:0000259" key="24">
    <source>
        <dbReference type="Pfam" id="PF08245"/>
    </source>
</evidence>
<dbReference type="EC" id="6.3.2.12" evidence="6"/>
<evidence type="ECO:0000256" key="8">
    <source>
        <dbReference type="ARBA" id="ARBA00019357"/>
    </source>
</evidence>
<evidence type="ECO:0000256" key="13">
    <source>
        <dbReference type="ARBA" id="ARBA00022842"/>
    </source>
</evidence>
<keyword evidence="14" id="KW-0289">Folate biosynthesis</keyword>
<evidence type="ECO:0000256" key="16">
    <source>
        <dbReference type="ARBA" id="ARBA00030592"/>
    </source>
</evidence>
<dbReference type="PANTHER" id="PTHR11136:SF0">
    <property type="entry name" value="DIHYDROFOLATE SYNTHETASE-RELATED"/>
    <property type="match status" value="1"/>
</dbReference>
<dbReference type="AlphaFoldDB" id="A0AAE3MI59"/>
<evidence type="ECO:0000256" key="15">
    <source>
        <dbReference type="ARBA" id="ARBA00030048"/>
    </source>
</evidence>
<keyword evidence="9 22" id="KW-0436">Ligase</keyword>
<proteinExistence type="inferred from homology"/>
<comment type="caution">
    <text evidence="25">The sequence shown here is derived from an EMBL/GenBank/DDBJ whole genome shotgun (WGS) entry which is preliminary data.</text>
</comment>
<dbReference type="GO" id="GO:0008841">
    <property type="term" value="F:dihydrofolate synthase activity"/>
    <property type="evidence" value="ECO:0007669"/>
    <property type="project" value="UniProtKB-EC"/>
</dbReference>
<organism evidence="25 26">
    <name type="scientific">Plebeiibacterium marinum</name>
    <dbReference type="NCBI Taxonomy" id="2992111"/>
    <lineage>
        <taxon>Bacteria</taxon>
        <taxon>Pseudomonadati</taxon>
        <taxon>Bacteroidota</taxon>
        <taxon>Bacteroidia</taxon>
        <taxon>Marinilabiliales</taxon>
        <taxon>Marinilabiliaceae</taxon>
        <taxon>Plebeiibacterium</taxon>
    </lineage>
</organism>
<dbReference type="PANTHER" id="PTHR11136">
    <property type="entry name" value="FOLYLPOLYGLUTAMATE SYNTHASE-RELATED"/>
    <property type="match status" value="1"/>
</dbReference>
<dbReference type="Pfam" id="PF02875">
    <property type="entry name" value="Mur_ligase_C"/>
    <property type="match status" value="1"/>
</dbReference>
<dbReference type="InterPro" id="IPR013221">
    <property type="entry name" value="Mur_ligase_cen"/>
</dbReference>
<dbReference type="GO" id="GO:0004326">
    <property type="term" value="F:tetrahydrofolylpolyglutamate synthase activity"/>
    <property type="evidence" value="ECO:0007669"/>
    <property type="project" value="UniProtKB-EC"/>
</dbReference>
<dbReference type="SUPFAM" id="SSF53623">
    <property type="entry name" value="MurD-like peptide ligases, catalytic domain"/>
    <property type="match status" value="1"/>
</dbReference>
<feature type="domain" description="Mur ligase central" evidence="24">
    <location>
        <begin position="51"/>
        <end position="271"/>
    </location>
</feature>
<dbReference type="NCBIfam" id="TIGR01499">
    <property type="entry name" value="folC"/>
    <property type="match status" value="1"/>
</dbReference>
<dbReference type="FunFam" id="3.40.1190.10:FF:000011">
    <property type="entry name" value="Folylpolyglutamate synthase/dihydrofolate synthase"/>
    <property type="match status" value="1"/>
</dbReference>
<comment type="pathway">
    <text evidence="3">Cofactor biosynthesis; tetrahydrofolate biosynthesis; 7,8-dihydrofolate from 2-amino-4-hydroxy-6-hydroxymethyl-7,8-dihydropteridine diphosphate and 4-aminobenzoate: step 2/2.</text>
</comment>
<gene>
    <name evidence="25" type="ORF">OM074_19505</name>
</gene>
<evidence type="ECO:0000256" key="7">
    <source>
        <dbReference type="ARBA" id="ARBA00013025"/>
    </source>
</evidence>